<keyword evidence="2" id="KW-1185">Reference proteome</keyword>
<dbReference type="AlphaFoldDB" id="A0A9W6CZ27"/>
<sequence length="60" mass="6843">MPISEGISRGNKRAIRLPAAIPPPHPNLLSIWTRGVESNHIELKEDSEKDYMILRRLLIV</sequence>
<gene>
    <name evidence="1" type="ORF">DAMNIGENAA_03350</name>
</gene>
<comment type="caution">
    <text evidence="1">The sequence shown here is derived from an EMBL/GenBank/DDBJ whole genome shotgun (WGS) entry which is preliminary data.</text>
</comment>
<protein>
    <submittedName>
        <fullName evidence="1">Uncharacterized protein</fullName>
    </submittedName>
</protein>
<proteinExistence type="predicted"/>
<name>A0A9W6CZ27_9BACT</name>
<dbReference type="Proteomes" id="UP001144372">
    <property type="component" value="Unassembled WGS sequence"/>
</dbReference>
<dbReference type="EMBL" id="BSDR01000001">
    <property type="protein sequence ID" value="GLI32902.1"/>
    <property type="molecule type" value="Genomic_DNA"/>
</dbReference>
<reference evidence="1" key="1">
    <citation type="submission" date="2022-12" db="EMBL/GenBank/DDBJ databases">
        <title>Reference genome sequencing for broad-spectrum identification of bacterial and archaeal isolates by mass spectrometry.</title>
        <authorList>
            <person name="Sekiguchi Y."/>
            <person name="Tourlousse D.M."/>
        </authorList>
    </citation>
    <scope>NUCLEOTIDE SEQUENCE</scope>
    <source>
        <strain evidence="1">ASRB1</strain>
    </source>
</reference>
<accession>A0A9W6CZ27</accession>
<organism evidence="1 2">
    <name type="scientific">Desulforhabdus amnigena</name>
    <dbReference type="NCBI Taxonomy" id="40218"/>
    <lineage>
        <taxon>Bacteria</taxon>
        <taxon>Pseudomonadati</taxon>
        <taxon>Thermodesulfobacteriota</taxon>
        <taxon>Syntrophobacteria</taxon>
        <taxon>Syntrophobacterales</taxon>
        <taxon>Syntrophobacteraceae</taxon>
        <taxon>Desulforhabdus</taxon>
    </lineage>
</organism>
<evidence type="ECO:0000313" key="1">
    <source>
        <dbReference type="EMBL" id="GLI32902.1"/>
    </source>
</evidence>
<evidence type="ECO:0000313" key="2">
    <source>
        <dbReference type="Proteomes" id="UP001144372"/>
    </source>
</evidence>